<dbReference type="Gene3D" id="3.40.50.2300">
    <property type="match status" value="2"/>
</dbReference>
<dbReference type="RefSeq" id="WP_074659547.1">
    <property type="nucleotide sequence ID" value="NZ_MUGV01000056.1"/>
</dbReference>
<dbReference type="PANTHER" id="PTHR30146:SF109">
    <property type="entry name" value="HTH-TYPE TRANSCRIPTIONAL REGULATOR GALS"/>
    <property type="match status" value="1"/>
</dbReference>
<dbReference type="EMBL" id="MUGV01000056">
    <property type="protein sequence ID" value="OXA75053.1"/>
    <property type="molecule type" value="Genomic_DNA"/>
</dbReference>
<evidence type="ECO:0000256" key="3">
    <source>
        <dbReference type="ARBA" id="ARBA00023163"/>
    </source>
</evidence>
<evidence type="ECO:0000313" key="6">
    <source>
        <dbReference type="Proteomes" id="UP000198382"/>
    </source>
</evidence>
<evidence type="ECO:0000259" key="4">
    <source>
        <dbReference type="PROSITE" id="PS50932"/>
    </source>
</evidence>
<dbReference type="SUPFAM" id="SSF47413">
    <property type="entry name" value="lambda repressor-like DNA-binding domains"/>
    <property type="match status" value="1"/>
</dbReference>
<organism evidence="5 6">
    <name type="scientific">Flavobacterium frigidimaris</name>
    <dbReference type="NCBI Taxonomy" id="262320"/>
    <lineage>
        <taxon>Bacteria</taxon>
        <taxon>Pseudomonadati</taxon>
        <taxon>Bacteroidota</taxon>
        <taxon>Flavobacteriia</taxon>
        <taxon>Flavobacteriales</taxon>
        <taxon>Flavobacteriaceae</taxon>
        <taxon>Flavobacterium</taxon>
    </lineage>
</organism>
<protein>
    <recommendedName>
        <fullName evidence="4">HTH lacI-type domain-containing protein</fullName>
    </recommendedName>
</protein>
<evidence type="ECO:0000256" key="2">
    <source>
        <dbReference type="ARBA" id="ARBA00023125"/>
    </source>
</evidence>
<dbReference type="Pfam" id="PF00356">
    <property type="entry name" value="LacI"/>
    <property type="match status" value="1"/>
</dbReference>
<reference evidence="5 6" key="1">
    <citation type="submission" date="2016-11" db="EMBL/GenBank/DDBJ databases">
        <title>Whole genomes of Flavobacteriaceae.</title>
        <authorList>
            <person name="Stine C."/>
            <person name="Li C."/>
            <person name="Tadesse D."/>
        </authorList>
    </citation>
    <scope>NUCLEOTIDE SEQUENCE [LARGE SCALE GENOMIC DNA]</scope>
    <source>
        <strain evidence="5 6">DSM 15937</strain>
    </source>
</reference>
<evidence type="ECO:0000256" key="1">
    <source>
        <dbReference type="ARBA" id="ARBA00023015"/>
    </source>
</evidence>
<keyword evidence="3" id="KW-0804">Transcription</keyword>
<dbReference type="CDD" id="cd01392">
    <property type="entry name" value="HTH_LacI"/>
    <property type="match status" value="1"/>
</dbReference>
<dbReference type="PANTHER" id="PTHR30146">
    <property type="entry name" value="LACI-RELATED TRANSCRIPTIONAL REPRESSOR"/>
    <property type="match status" value="1"/>
</dbReference>
<proteinExistence type="predicted"/>
<feature type="domain" description="HTH lacI-type" evidence="4">
    <location>
        <begin position="6"/>
        <end position="63"/>
    </location>
</feature>
<sequence length="366" mass="41328">MKTKNISLKSIAEALNTSITTVSFVLNGKAEEKNISKKKTQSILEYAQKVNFKPNQLAQSLRTRKSKILVFMVEDISIIYFAKLARVIENIAYDQGYKVLFCSNENNDKKSIDLINSYKNMGVDGYIIVPSPGIQVVVQELIDENLPVILLESKFQQSKTNSVIIDNSNAILEATEHFIANNYKNIAFITTNSKKMQMKNRLASYAKAVHAKNLKSFVLKIPEEQCGTKKAKEIVDNFFHINKEIDAVLIGTNELSVNPIEIYKEKKSKALTPRGIIFIDENEIFKICTPTISAIAQPVEATGVALMNLMLKLLKIDNVKDISVNIIMEAKLIIRESSTIYKVLENQPKTRYKSIKTKNNPTQIQF</sequence>
<dbReference type="InterPro" id="IPR000843">
    <property type="entry name" value="HTH_LacI"/>
</dbReference>
<dbReference type="InterPro" id="IPR028082">
    <property type="entry name" value="Peripla_BP_I"/>
</dbReference>
<dbReference type="SMART" id="SM00354">
    <property type="entry name" value="HTH_LACI"/>
    <property type="match status" value="1"/>
</dbReference>
<keyword evidence="6" id="KW-1185">Reference proteome</keyword>
<dbReference type="InterPro" id="IPR001761">
    <property type="entry name" value="Peripla_BP/Lac1_sug-bd_dom"/>
</dbReference>
<gene>
    <name evidence="5" type="ORF">B0A65_22710</name>
</gene>
<dbReference type="SUPFAM" id="SSF53822">
    <property type="entry name" value="Periplasmic binding protein-like I"/>
    <property type="match status" value="1"/>
</dbReference>
<dbReference type="Gene3D" id="1.10.260.40">
    <property type="entry name" value="lambda repressor-like DNA-binding domains"/>
    <property type="match status" value="1"/>
</dbReference>
<name>A0ABX4BJC7_FLAFR</name>
<dbReference type="InterPro" id="IPR010982">
    <property type="entry name" value="Lambda_DNA-bd_dom_sf"/>
</dbReference>
<comment type="caution">
    <text evidence="5">The sequence shown here is derived from an EMBL/GenBank/DDBJ whole genome shotgun (WGS) entry which is preliminary data.</text>
</comment>
<dbReference type="Proteomes" id="UP000198382">
    <property type="component" value="Unassembled WGS sequence"/>
</dbReference>
<dbReference type="Pfam" id="PF00532">
    <property type="entry name" value="Peripla_BP_1"/>
    <property type="match status" value="1"/>
</dbReference>
<keyword evidence="2" id="KW-0238">DNA-binding</keyword>
<evidence type="ECO:0000313" key="5">
    <source>
        <dbReference type="EMBL" id="OXA75053.1"/>
    </source>
</evidence>
<keyword evidence="1" id="KW-0805">Transcription regulation</keyword>
<dbReference type="PROSITE" id="PS50932">
    <property type="entry name" value="HTH_LACI_2"/>
    <property type="match status" value="1"/>
</dbReference>
<accession>A0ABX4BJC7</accession>